<comment type="caution">
    <text evidence="3">The sequence shown here is derived from an EMBL/GenBank/DDBJ whole genome shotgun (WGS) entry which is preliminary data.</text>
</comment>
<sequence>MAKPENRKPQPISRHPLFPAIVALWFAALFGLGSLIVSPALIERIVSAAGIDKILPMAAPPLGTTARILFALALTGLGGLVGLVAGRRVAQTAEEAPARMPFAGLEAGEVTVEPEAESAEEPARPALPRRRRAFALVAEDAAPLAPEEAEAPAETVSAEQPPILNLSELDLQSIEAAALTIPAPAPEERALETEAPVDAPIPAEWSLTEGKSESPLAAESEDEAESEEEKGPFGRIPEWLEPRQDPHPFSPARWAAAREDADEIPEPAVQTKPEDLSNRLFEAYSRPLSENRQATEVQPLFAQDTTESTGTSAEDERLPAAERIAGAHLEDLSQVELLERLALAMEQERRRRAGSPGPDSTPPAAAPQSVSENAVESGGTIAFPSSAPIEFPDSDAPKSFALPRLAPVADTLADTVAPFAAPLRPVPDSERNEPEIAPAATTRIPAALRPVGFDAFGHDDADDALPGYVPPRHIGLAPTHQAVAAEPIAAEDEQDEAEDAGKYAAFNTLSADFDYREAPEDDEEEAVLERGYSSLLNLTRQAPRQNFVRFDEPAAEVLQSNELEASSDEESAHRPFDPPARPDPTETEKALRAALATLQRMSGAA</sequence>
<gene>
    <name evidence="3" type="ORF">DI555_17265</name>
</gene>
<feature type="compositionally biased region" description="Acidic residues" evidence="1">
    <location>
        <begin position="219"/>
        <end position="228"/>
    </location>
</feature>
<keyword evidence="2" id="KW-0812">Transmembrane</keyword>
<keyword evidence="2" id="KW-1133">Transmembrane helix</keyword>
<feature type="region of interest" description="Disordered" evidence="1">
    <location>
        <begin position="347"/>
        <end position="400"/>
    </location>
</feature>
<evidence type="ECO:0000256" key="1">
    <source>
        <dbReference type="SAM" id="MobiDB-lite"/>
    </source>
</evidence>
<organism evidence="3 4">
    <name type="scientific">Novosphingobium pentaromativorans</name>
    <dbReference type="NCBI Taxonomy" id="205844"/>
    <lineage>
        <taxon>Bacteria</taxon>
        <taxon>Pseudomonadati</taxon>
        <taxon>Pseudomonadota</taxon>
        <taxon>Alphaproteobacteria</taxon>
        <taxon>Sphingomonadales</taxon>
        <taxon>Sphingomonadaceae</taxon>
        <taxon>Novosphingobium</taxon>
    </lineage>
</organism>
<evidence type="ECO:0000313" key="4">
    <source>
        <dbReference type="Proteomes" id="UP000249082"/>
    </source>
</evidence>
<keyword evidence="2" id="KW-0472">Membrane</keyword>
<feature type="region of interest" description="Disordered" evidence="1">
    <location>
        <begin position="559"/>
        <end position="588"/>
    </location>
</feature>
<name>A0A2W5NIC9_9SPHN</name>
<evidence type="ECO:0000256" key="2">
    <source>
        <dbReference type="SAM" id="Phobius"/>
    </source>
</evidence>
<feature type="region of interest" description="Disordered" evidence="1">
    <location>
        <begin position="203"/>
        <end position="320"/>
    </location>
</feature>
<evidence type="ECO:0000313" key="3">
    <source>
        <dbReference type="EMBL" id="PZQ53226.1"/>
    </source>
</evidence>
<feature type="transmembrane region" description="Helical" evidence="2">
    <location>
        <begin position="62"/>
        <end position="85"/>
    </location>
</feature>
<accession>A0A2W5NIC9</accession>
<feature type="compositionally biased region" description="Polar residues" evidence="1">
    <location>
        <begin position="303"/>
        <end position="312"/>
    </location>
</feature>
<dbReference type="EMBL" id="QFPX01000017">
    <property type="protein sequence ID" value="PZQ53226.1"/>
    <property type="molecule type" value="Genomic_DNA"/>
</dbReference>
<protein>
    <submittedName>
        <fullName evidence="3">Uncharacterized protein</fullName>
    </submittedName>
</protein>
<dbReference type="Proteomes" id="UP000249082">
    <property type="component" value="Unassembled WGS sequence"/>
</dbReference>
<feature type="transmembrane region" description="Helical" evidence="2">
    <location>
        <begin position="21"/>
        <end position="42"/>
    </location>
</feature>
<proteinExistence type="predicted"/>
<reference evidence="3 4" key="1">
    <citation type="submission" date="2017-08" db="EMBL/GenBank/DDBJ databases">
        <title>Infants hospitalized years apart are colonized by the same room-sourced microbial strains.</title>
        <authorList>
            <person name="Brooks B."/>
            <person name="Olm M.R."/>
            <person name="Firek B.A."/>
            <person name="Baker R."/>
            <person name="Thomas B.C."/>
            <person name="Morowitz M.J."/>
            <person name="Banfield J.F."/>
        </authorList>
    </citation>
    <scope>NUCLEOTIDE SEQUENCE [LARGE SCALE GENOMIC DNA]</scope>
    <source>
        <strain evidence="3">S2_005_002_R2_33</strain>
    </source>
</reference>
<feature type="region of interest" description="Disordered" evidence="1">
    <location>
        <begin position="422"/>
        <end position="443"/>
    </location>
</feature>
<dbReference type="AlphaFoldDB" id="A0A2W5NIC9"/>